<comment type="similarity">
    <text evidence="2">Belongs to the TDE1 family.</text>
</comment>
<keyword evidence="4 6" id="KW-1133">Transmembrane helix</keyword>
<name>A0ABC8L9N4_ERUVS</name>
<evidence type="ECO:0008006" key="9">
    <source>
        <dbReference type="Google" id="ProtNLM"/>
    </source>
</evidence>
<keyword evidence="8" id="KW-1185">Reference proteome</keyword>
<evidence type="ECO:0000256" key="3">
    <source>
        <dbReference type="ARBA" id="ARBA00022692"/>
    </source>
</evidence>
<feature type="transmembrane region" description="Helical" evidence="6">
    <location>
        <begin position="43"/>
        <end position="60"/>
    </location>
</feature>
<evidence type="ECO:0000256" key="4">
    <source>
        <dbReference type="ARBA" id="ARBA00022989"/>
    </source>
</evidence>
<evidence type="ECO:0000256" key="5">
    <source>
        <dbReference type="ARBA" id="ARBA00023136"/>
    </source>
</evidence>
<keyword evidence="3 6" id="KW-0812">Transmembrane</keyword>
<evidence type="ECO:0000313" key="7">
    <source>
        <dbReference type="EMBL" id="CAH8378544.1"/>
    </source>
</evidence>
<accession>A0ABC8L9N4</accession>
<feature type="transmembrane region" description="Helical" evidence="6">
    <location>
        <begin position="12"/>
        <end position="31"/>
    </location>
</feature>
<protein>
    <recommendedName>
        <fullName evidence="9">NADH dehydrogenase subunit 4</fullName>
    </recommendedName>
</protein>
<evidence type="ECO:0000256" key="6">
    <source>
        <dbReference type="SAM" id="Phobius"/>
    </source>
</evidence>
<dbReference type="PANTHER" id="PTHR10383:SF53">
    <property type="entry name" value="SERINC-DOMAIN CONTAINING SERINE AND SPHINGOLIPID BIOSYNTHESIS PROTEIN"/>
    <property type="match status" value="1"/>
</dbReference>
<dbReference type="GO" id="GO:0016020">
    <property type="term" value="C:membrane"/>
    <property type="evidence" value="ECO:0007669"/>
    <property type="project" value="UniProtKB-SubCell"/>
</dbReference>
<keyword evidence="5 6" id="KW-0472">Membrane</keyword>
<gene>
    <name evidence="7" type="ORF">ERUC_LOCUS32730</name>
</gene>
<dbReference type="EMBL" id="CAKOAT010479598">
    <property type="protein sequence ID" value="CAH8378544.1"/>
    <property type="molecule type" value="Genomic_DNA"/>
</dbReference>
<proteinExistence type="inferred from homology"/>
<dbReference type="Proteomes" id="UP001642260">
    <property type="component" value="Unassembled WGS sequence"/>
</dbReference>
<comment type="subcellular location">
    <subcellularLocation>
        <location evidence="1">Membrane</location>
        <topology evidence="1">Multi-pass membrane protein</topology>
    </subcellularLocation>
</comment>
<comment type="caution">
    <text evidence="7">The sequence shown here is derived from an EMBL/GenBank/DDBJ whole genome shotgun (WGS) entry which is preliminary data.</text>
</comment>
<evidence type="ECO:0000313" key="8">
    <source>
        <dbReference type="Proteomes" id="UP001642260"/>
    </source>
</evidence>
<organism evidence="7 8">
    <name type="scientific">Eruca vesicaria subsp. sativa</name>
    <name type="common">Garden rocket</name>
    <name type="synonym">Eruca sativa</name>
    <dbReference type="NCBI Taxonomy" id="29727"/>
    <lineage>
        <taxon>Eukaryota</taxon>
        <taxon>Viridiplantae</taxon>
        <taxon>Streptophyta</taxon>
        <taxon>Embryophyta</taxon>
        <taxon>Tracheophyta</taxon>
        <taxon>Spermatophyta</taxon>
        <taxon>Magnoliopsida</taxon>
        <taxon>eudicotyledons</taxon>
        <taxon>Gunneridae</taxon>
        <taxon>Pentapetalae</taxon>
        <taxon>rosids</taxon>
        <taxon>malvids</taxon>
        <taxon>Brassicales</taxon>
        <taxon>Brassicaceae</taxon>
        <taxon>Brassiceae</taxon>
        <taxon>Eruca</taxon>
    </lineage>
</organism>
<dbReference type="PANTHER" id="PTHR10383">
    <property type="entry name" value="SERINE INCORPORATOR"/>
    <property type="match status" value="1"/>
</dbReference>
<dbReference type="AlphaFoldDB" id="A0ABC8L9N4"/>
<dbReference type="InterPro" id="IPR005016">
    <property type="entry name" value="TDE1/TMS"/>
</dbReference>
<sequence length="108" mass="12351">MSHSSKDKWHSGWLFAKLLMWPGLIIFPFLLPSSIIELYEAQSFVVALLAIVIATFSTGVDSQCFQFRKDENQEEDAIPYGYGFFHFVFATEQCTLQCYLLVGTFIIP</sequence>
<evidence type="ECO:0000256" key="1">
    <source>
        <dbReference type="ARBA" id="ARBA00004141"/>
    </source>
</evidence>
<evidence type="ECO:0000256" key="2">
    <source>
        <dbReference type="ARBA" id="ARBA00006665"/>
    </source>
</evidence>
<reference evidence="7 8" key="1">
    <citation type="submission" date="2022-03" db="EMBL/GenBank/DDBJ databases">
        <authorList>
            <person name="Macdonald S."/>
            <person name="Ahmed S."/>
            <person name="Newling K."/>
        </authorList>
    </citation>
    <scope>NUCLEOTIDE SEQUENCE [LARGE SCALE GENOMIC DNA]</scope>
</reference>